<evidence type="ECO:0008006" key="3">
    <source>
        <dbReference type="Google" id="ProtNLM"/>
    </source>
</evidence>
<dbReference type="InterPro" id="IPR050317">
    <property type="entry name" value="Plant_Fungal_Acyltransferase"/>
</dbReference>
<dbReference type="InterPro" id="IPR023213">
    <property type="entry name" value="CAT-like_dom_sf"/>
</dbReference>
<dbReference type="GO" id="GO:0016747">
    <property type="term" value="F:acyltransferase activity, transferring groups other than amino-acyl groups"/>
    <property type="evidence" value="ECO:0007669"/>
    <property type="project" value="TreeGrafter"/>
</dbReference>
<keyword evidence="1" id="KW-0808">Transferase</keyword>
<dbReference type="AlphaFoldDB" id="A0A7S4GC84"/>
<dbReference type="SUPFAM" id="SSF52777">
    <property type="entry name" value="CoA-dependent acyltransferases"/>
    <property type="match status" value="1"/>
</dbReference>
<dbReference type="PANTHER" id="PTHR31642">
    <property type="entry name" value="TRICHOTHECENE 3-O-ACETYLTRANSFERASE"/>
    <property type="match status" value="1"/>
</dbReference>
<proteinExistence type="predicted"/>
<dbReference type="Gene3D" id="3.30.559.10">
    <property type="entry name" value="Chloramphenicol acetyltransferase-like domain"/>
    <property type="match status" value="2"/>
</dbReference>
<dbReference type="EMBL" id="HBJA01126338">
    <property type="protein sequence ID" value="CAE0832216.1"/>
    <property type="molecule type" value="Transcribed_RNA"/>
</dbReference>
<reference evidence="2" key="1">
    <citation type="submission" date="2021-01" db="EMBL/GenBank/DDBJ databases">
        <authorList>
            <person name="Corre E."/>
            <person name="Pelletier E."/>
            <person name="Niang G."/>
            <person name="Scheremetjew M."/>
            <person name="Finn R."/>
            <person name="Kale V."/>
            <person name="Holt S."/>
            <person name="Cochrane G."/>
            <person name="Meng A."/>
            <person name="Brown T."/>
            <person name="Cohen L."/>
        </authorList>
    </citation>
    <scope>NUCLEOTIDE SEQUENCE</scope>
    <source>
        <strain evidence="2">CCMP1594</strain>
    </source>
</reference>
<dbReference type="PANTHER" id="PTHR31642:SF310">
    <property type="entry name" value="FATTY ALCOHOL:CAFFEOYL-COA ACYLTRANSFERASE"/>
    <property type="match status" value="1"/>
</dbReference>
<sequence>MKIHAPVTLGYSFKAYLEPDELCQSLSVILTKLPQFSGQLVAAGAQHYIATGVYQAEVKAVAVADQDVHNPAAWPHILDHNPMRPPGHGGLRLFQALLLRGLDPAAGCALLVSFDHGIADATTCSAVMSMWSKVHARAFPALASPGKGMLPPADHAVACTKAGLQIRRVQFHPQQLAALKGQINQQAPPHAHVSTNDLLMAICAVVLAPHTAQRSSHAIVSTMVDPRGRGLPMGYMGNGARGMELCLPWHVLRQRNLAEVALALRQITLQNLEELRTRIQYNLRPPHSQDVLFHWNSWARVQELLEADFGSDLKRWEWVMLRRLEDERAFMLVPATRTGGLTLQVALRKEEMEDFLQTWNRLITPPEAA</sequence>
<evidence type="ECO:0000313" key="2">
    <source>
        <dbReference type="EMBL" id="CAE0832216.1"/>
    </source>
</evidence>
<accession>A0A7S4GC84</accession>
<organism evidence="2">
    <name type="scientific">Eutreptiella gymnastica</name>
    <dbReference type="NCBI Taxonomy" id="73025"/>
    <lineage>
        <taxon>Eukaryota</taxon>
        <taxon>Discoba</taxon>
        <taxon>Euglenozoa</taxon>
        <taxon>Euglenida</taxon>
        <taxon>Spirocuta</taxon>
        <taxon>Euglenophyceae</taxon>
        <taxon>Eutreptiales</taxon>
        <taxon>Eutreptiaceae</taxon>
        <taxon>Eutreptiella</taxon>
    </lineage>
</organism>
<protein>
    <recommendedName>
        <fullName evidence="3">Condensation domain-containing protein</fullName>
    </recommendedName>
</protein>
<name>A0A7S4GC84_9EUGL</name>
<gene>
    <name evidence="2" type="ORF">EGYM00163_LOCUS43499</name>
</gene>
<evidence type="ECO:0000256" key="1">
    <source>
        <dbReference type="ARBA" id="ARBA00022679"/>
    </source>
</evidence>